<evidence type="ECO:0000256" key="1">
    <source>
        <dbReference type="SAM" id="Phobius"/>
    </source>
</evidence>
<keyword evidence="3" id="KW-1185">Reference proteome</keyword>
<dbReference type="RefSeq" id="WP_166258124.1">
    <property type="nucleotide sequence ID" value="NZ_JAAMOW010000007.1"/>
</dbReference>
<evidence type="ECO:0000313" key="3">
    <source>
        <dbReference type="Proteomes" id="UP000472676"/>
    </source>
</evidence>
<feature type="transmembrane region" description="Helical" evidence="1">
    <location>
        <begin position="43"/>
        <end position="66"/>
    </location>
</feature>
<feature type="transmembrane region" description="Helical" evidence="1">
    <location>
        <begin position="128"/>
        <end position="151"/>
    </location>
</feature>
<dbReference type="Proteomes" id="UP000472676">
    <property type="component" value="Unassembled WGS sequence"/>
</dbReference>
<feature type="transmembrane region" description="Helical" evidence="1">
    <location>
        <begin position="163"/>
        <end position="188"/>
    </location>
</feature>
<proteinExistence type="predicted"/>
<protein>
    <recommendedName>
        <fullName evidence="4">Yip1 domain-containing protein</fullName>
    </recommendedName>
</protein>
<dbReference type="AlphaFoldDB" id="A0A6M2BUN9"/>
<keyword evidence="1" id="KW-0472">Membrane</keyword>
<keyword evidence="1" id="KW-0812">Transmembrane</keyword>
<comment type="caution">
    <text evidence="2">The sequence shown here is derived from an EMBL/GenBank/DDBJ whole genome shotgun (WGS) entry which is preliminary data.</text>
</comment>
<dbReference type="EMBL" id="JAAMOW010000007">
    <property type="protein sequence ID" value="NGY05833.1"/>
    <property type="molecule type" value="Genomic_DNA"/>
</dbReference>
<feature type="transmembrane region" description="Helical" evidence="1">
    <location>
        <begin position="87"/>
        <end position="108"/>
    </location>
</feature>
<evidence type="ECO:0000313" key="2">
    <source>
        <dbReference type="EMBL" id="NGY05833.1"/>
    </source>
</evidence>
<evidence type="ECO:0008006" key="4">
    <source>
        <dbReference type="Google" id="ProtNLM"/>
    </source>
</evidence>
<name>A0A6M2BUN9_9GAMM</name>
<sequence length="192" mass="20360">MFATLITATLRILFFRAGPQDFPYDPRLTAPLVVTAAVANGLMFVQVLPIGAALVMALAMVGGLALATRGVLRTRQLEARFHQTFAALLATNAALTFLLVPFFAQVAPTLRELASNPELLEHPEQFKLPQGIGFVMNALNVWSFAVTAAIFRHAANVSTALGLLISLVIAVALLFFVAFAGSFAGLMFGGAA</sequence>
<accession>A0A6M2BUN9</accession>
<reference evidence="2 3" key="1">
    <citation type="journal article" date="2014" name="Int. J. Syst. Evol. Microbiol.">
        <title>Solimonas terrae sp. nov., isolated from soil.</title>
        <authorList>
            <person name="Kim S.J."/>
            <person name="Moon J.Y."/>
            <person name="Weon H.Y."/>
            <person name="Ahn J.H."/>
            <person name="Chen W.M."/>
            <person name="Kwon S.W."/>
        </authorList>
    </citation>
    <scope>NUCLEOTIDE SEQUENCE [LARGE SCALE GENOMIC DNA]</scope>
    <source>
        <strain evidence="2 3">KIS83-12</strain>
    </source>
</reference>
<gene>
    <name evidence="2" type="ORF">G7Y85_13755</name>
</gene>
<keyword evidence="1" id="KW-1133">Transmembrane helix</keyword>
<organism evidence="2 3">
    <name type="scientific">Solimonas terrae</name>
    <dbReference type="NCBI Taxonomy" id="1396819"/>
    <lineage>
        <taxon>Bacteria</taxon>
        <taxon>Pseudomonadati</taxon>
        <taxon>Pseudomonadota</taxon>
        <taxon>Gammaproteobacteria</taxon>
        <taxon>Nevskiales</taxon>
        <taxon>Nevskiaceae</taxon>
        <taxon>Solimonas</taxon>
    </lineage>
</organism>